<dbReference type="InterPro" id="IPR058039">
    <property type="entry name" value="At3g05675-like_ankyrin"/>
</dbReference>
<evidence type="ECO:0000256" key="2">
    <source>
        <dbReference type="ARBA" id="ARBA00004906"/>
    </source>
</evidence>
<accession>A0A1D6I285</accession>
<dbReference type="EMBL" id="CM007650">
    <property type="protein sequence ID" value="ONM54308.1"/>
    <property type="molecule type" value="Genomic_DNA"/>
</dbReference>
<dbReference type="PaxDb" id="4577-GRMZM2G013593_P01"/>
<dbReference type="InParanoid" id="A0A1D6I285"/>
<protein>
    <submittedName>
        <fullName evidence="5">BTB/POZ domain-containing protein</fullName>
    </submittedName>
</protein>
<dbReference type="Pfam" id="PF25553">
    <property type="entry name" value="BTB-POZ_ANK-like"/>
    <property type="match status" value="1"/>
</dbReference>
<evidence type="ECO:0000259" key="4">
    <source>
        <dbReference type="Pfam" id="PF25553"/>
    </source>
</evidence>
<dbReference type="PANTHER" id="PTHR31060">
    <property type="entry name" value="OSJNBA0011J08.25 PROTEIN-RELATED"/>
    <property type="match status" value="1"/>
</dbReference>
<feature type="domain" description="At3g05675-like ankyrin-like" evidence="4">
    <location>
        <begin position="96"/>
        <end position="260"/>
    </location>
</feature>
<proteinExistence type="predicted"/>
<sequence>MRRWERGSGAGAWAWWGTTWWLARSCKLLTRGRAALGGLRSMVCRGWATQRWVGARAVGLRKGSSWKLHGEDHRANPVLRRVTSDTLANPPNDTLAHIIELVLKSSEDRGRREMKSLVLKLFKESSNGSANSSSADSSCITTLYECFQNCQDSLLVLPREATGADELAVEEELSSGSKVQAFRKIGKIDLEADNLLWLAEILSDRHAVDELASIWARQTELAAELHTRIPVMHRHLVSCVTARLLVVVGRGATLPSRETRFLKAGGDGFPNKQRAFEVWWRRTFIRQYAEQPGSGRSSWSSSSRQH</sequence>
<dbReference type="InterPro" id="IPR038920">
    <property type="entry name" value="At3g05675-like"/>
</dbReference>
<comment type="function">
    <text evidence="1">May act as a substrate-specific adapter of an E3 ubiquitin-protein ligase complex (CUL3-RBX1-BTB) which mediates the ubiquitination and subsequent proteasomal degradation of target proteins.</text>
</comment>
<dbReference type="PANTHER" id="PTHR31060:SF28">
    <property type="entry name" value="OS07G0123500 PROTEIN"/>
    <property type="match status" value="1"/>
</dbReference>
<organism evidence="5">
    <name type="scientific">Zea mays</name>
    <name type="common">Maize</name>
    <dbReference type="NCBI Taxonomy" id="4577"/>
    <lineage>
        <taxon>Eukaryota</taxon>
        <taxon>Viridiplantae</taxon>
        <taxon>Streptophyta</taxon>
        <taxon>Embryophyta</taxon>
        <taxon>Tracheophyta</taxon>
        <taxon>Spermatophyta</taxon>
        <taxon>Magnoliopsida</taxon>
        <taxon>Liliopsida</taxon>
        <taxon>Poales</taxon>
        <taxon>Poaceae</taxon>
        <taxon>PACMAD clade</taxon>
        <taxon>Panicoideae</taxon>
        <taxon>Andropogonodae</taxon>
        <taxon>Andropogoneae</taxon>
        <taxon>Tripsacinae</taxon>
        <taxon>Zea</taxon>
    </lineage>
</organism>
<name>A0A1D6I285_MAIZE</name>
<dbReference type="GO" id="GO:0016567">
    <property type="term" value="P:protein ubiquitination"/>
    <property type="evidence" value="ECO:0007669"/>
    <property type="project" value="UniProtKB-UniPathway"/>
</dbReference>
<keyword evidence="3" id="KW-0833">Ubl conjugation pathway</keyword>
<evidence type="ECO:0000313" key="5">
    <source>
        <dbReference type="EMBL" id="ONM54308.1"/>
    </source>
</evidence>
<reference evidence="5" key="1">
    <citation type="submission" date="2015-12" db="EMBL/GenBank/DDBJ databases">
        <title>Update maize B73 reference genome by single molecule sequencing technologies.</title>
        <authorList>
            <consortium name="Maize Genome Sequencing Project"/>
            <person name="Ware D."/>
        </authorList>
    </citation>
    <scope>NUCLEOTIDE SEQUENCE [LARGE SCALE GENOMIC DNA]</scope>
    <source>
        <tissue evidence="5">Seedling</tissue>
    </source>
</reference>
<evidence type="ECO:0000256" key="1">
    <source>
        <dbReference type="ARBA" id="ARBA00002668"/>
    </source>
</evidence>
<gene>
    <name evidence="5" type="ORF">ZEAMMB73_Zm00001d020128</name>
</gene>
<dbReference type="UniPathway" id="UPA00143"/>
<comment type="pathway">
    <text evidence="2">Protein modification; protein ubiquitination.</text>
</comment>
<dbReference type="ExpressionAtlas" id="A0A1D6I285">
    <property type="expression patterns" value="baseline and differential"/>
</dbReference>
<evidence type="ECO:0000256" key="3">
    <source>
        <dbReference type="ARBA" id="ARBA00022786"/>
    </source>
</evidence>